<dbReference type="GeneID" id="113393341"/>
<accession>A0ABM4AIX5</accession>
<evidence type="ECO:0000256" key="1">
    <source>
        <dbReference type="SAM" id="MobiDB-lite"/>
    </source>
</evidence>
<feature type="signal peptide" evidence="2">
    <location>
        <begin position="1"/>
        <end position="22"/>
    </location>
</feature>
<sequence length="282" mass="30814">MTPNCKLVVLILSFSWLEGIYAAAFSNVVVQRGPVEYINYNPSAFSFTKSQLAQLSSSPLEQVVSIPAVSPCVAPCVIPSQPISALASLPATANAKIVGYRTSLPNVPILLANKDEATGYQYAYAVFDEQTGDKKTQSEQSDGFNAVVRNISPEQEHPVEESLEVNKESKPVVLPCPENKNEHLTNDQVNEEISVEATKGVEQMDDKKIEEKSAEKSIEKVEEHAQEEPQPQSEPTGFNTNIPNSIISYNDVINCLQAKLQGTKNVVSPLTYVLFPSSRSPC</sequence>
<gene>
    <name evidence="4" type="primary">LOC113393341</name>
</gene>
<feature type="chain" id="PRO_5046102698" evidence="2">
    <location>
        <begin position="23"/>
        <end position="282"/>
    </location>
</feature>
<evidence type="ECO:0000256" key="2">
    <source>
        <dbReference type="SAM" id="SignalP"/>
    </source>
</evidence>
<keyword evidence="3" id="KW-1185">Reference proteome</keyword>
<keyword evidence="2" id="KW-0732">Signal</keyword>
<evidence type="ECO:0000313" key="4">
    <source>
        <dbReference type="RefSeq" id="XP_064071249.1"/>
    </source>
</evidence>
<reference evidence="4" key="1">
    <citation type="submission" date="2025-08" db="UniProtKB">
        <authorList>
            <consortium name="RefSeq"/>
        </authorList>
    </citation>
    <scope>IDENTIFICATION</scope>
    <source>
        <tissue evidence="4">Whole body</tissue>
    </source>
</reference>
<feature type="region of interest" description="Disordered" evidence="1">
    <location>
        <begin position="203"/>
        <end position="239"/>
    </location>
</feature>
<proteinExistence type="predicted"/>
<name>A0ABM4AIX5_VANTA</name>
<dbReference type="RefSeq" id="XP_064071249.1">
    <property type="nucleotide sequence ID" value="XM_064215179.1"/>
</dbReference>
<evidence type="ECO:0000313" key="3">
    <source>
        <dbReference type="Proteomes" id="UP001652626"/>
    </source>
</evidence>
<protein>
    <submittedName>
        <fullName evidence="4">Uncharacterized protein LOC113393341 isoform X2</fullName>
    </submittedName>
</protein>
<dbReference type="Proteomes" id="UP001652626">
    <property type="component" value="Chromosome 6"/>
</dbReference>
<feature type="compositionally biased region" description="Basic and acidic residues" evidence="1">
    <location>
        <begin position="203"/>
        <end position="227"/>
    </location>
</feature>
<organism evidence="3 4">
    <name type="scientific">Vanessa tameamea</name>
    <name type="common">Kamehameha butterfly</name>
    <dbReference type="NCBI Taxonomy" id="334116"/>
    <lineage>
        <taxon>Eukaryota</taxon>
        <taxon>Metazoa</taxon>
        <taxon>Ecdysozoa</taxon>
        <taxon>Arthropoda</taxon>
        <taxon>Hexapoda</taxon>
        <taxon>Insecta</taxon>
        <taxon>Pterygota</taxon>
        <taxon>Neoptera</taxon>
        <taxon>Endopterygota</taxon>
        <taxon>Lepidoptera</taxon>
        <taxon>Glossata</taxon>
        <taxon>Ditrysia</taxon>
        <taxon>Papilionoidea</taxon>
        <taxon>Nymphalidae</taxon>
        <taxon>Nymphalinae</taxon>
        <taxon>Vanessa</taxon>
    </lineage>
</organism>
<feature type="compositionally biased region" description="Polar residues" evidence="1">
    <location>
        <begin position="229"/>
        <end position="239"/>
    </location>
</feature>